<comment type="pathway">
    <text evidence="1 10">Amino-acid biosynthesis; L-histidine biosynthesis; L-histidine from 5-phospho-alpha-D-ribose 1-diphosphate: step 5/9.</text>
</comment>
<evidence type="ECO:0000256" key="9">
    <source>
        <dbReference type="ARBA" id="ARBA00049534"/>
    </source>
</evidence>
<evidence type="ECO:0000256" key="2">
    <source>
        <dbReference type="ARBA" id="ARBA00011152"/>
    </source>
</evidence>
<comment type="catalytic activity">
    <reaction evidence="8 10">
        <text>5-[(5-phospho-1-deoxy-D-ribulos-1-ylimino)methylamino]-1-(5-phospho-beta-D-ribosyl)imidazole-4-carboxamide + L-glutamine = D-erythro-1-(imidazol-4-yl)glycerol 3-phosphate + 5-amino-1-(5-phospho-beta-D-ribosyl)imidazole-4-carboxamide + L-glutamate + H(+)</text>
        <dbReference type="Rhea" id="RHEA:24793"/>
        <dbReference type="ChEBI" id="CHEBI:15378"/>
        <dbReference type="ChEBI" id="CHEBI:29985"/>
        <dbReference type="ChEBI" id="CHEBI:58278"/>
        <dbReference type="ChEBI" id="CHEBI:58359"/>
        <dbReference type="ChEBI" id="CHEBI:58475"/>
        <dbReference type="ChEBI" id="CHEBI:58525"/>
        <dbReference type="EC" id="4.3.2.10"/>
    </reaction>
</comment>
<evidence type="ECO:0000313" key="12">
    <source>
        <dbReference type="EMBL" id="PWL03253.1"/>
    </source>
</evidence>
<keyword evidence="7 10" id="KW-0456">Lyase</keyword>
<dbReference type="NCBIfam" id="TIGR01855">
    <property type="entry name" value="IMP_synth_hisH"/>
    <property type="match status" value="1"/>
</dbReference>
<gene>
    <name evidence="10" type="primary">hisH</name>
    <name evidence="12" type="ORF">B0H50_10710</name>
</gene>
<dbReference type="Gene3D" id="3.40.50.880">
    <property type="match status" value="1"/>
</dbReference>
<dbReference type="EC" id="4.3.2.10" evidence="10"/>
<keyword evidence="4 10" id="KW-0378">Hydrolase</keyword>
<feature type="active site" description="Nucleophile" evidence="10">
    <location>
        <position position="81"/>
    </location>
</feature>
<evidence type="ECO:0000256" key="4">
    <source>
        <dbReference type="ARBA" id="ARBA00022801"/>
    </source>
</evidence>
<proteinExistence type="inferred from homology"/>
<keyword evidence="3 10" id="KW-0028">Amino-acid biosynthesis</keyword>
<evidence type="ECO:0000259" key="11">
    <source>
        <dbReference type="Pfam" id="PF00117"/>
    </source>
</evidence>
<comment type="caution">
    <text evidence="12">The sequence shown here is derived from an EMBL/GenBank/DDBJ whole genome shotgun (WGS) entry which is preliminary data.</text>
</comment>
<dbReference type="PROSITE" id="PS51274">
    <property type="entry name" value="GATASE_COBBQ"/>
    <property type="match status" value="1"/>
</dbReference>
<dbReference type="RefSeq" id="WP_109587342.1">
    <property type="nucleotide sequence ID" value="NZ_JAXEIU010000002.1"/>
</dbReference>
<keyword evidence="10" id="KW-0963">Cytoplasm</keyword>
<dbReference type="HAMAP" id="MF_00278">
    <property type="entry name" value="HisH"/>
    <property type="match status" value="1"/>
</dbReference>
<dbReference type="Pfam" id="PF00117">
    <property type="entry name" value="GATase"/>
    <property type="match status" value="1"/>
</dbReference>
<evidence type="ECO:0000256" key="1">
    <source>
        <dbReference type="ARBA" id="ARBA00005091"/>
    </source>
</evidence>
<dbReference type="InterPro" id="IPR017926">
    <property type="entry name" value="GATASE"/>
</dbReference>
<keyword evidence="5 10" id="KW-0315">Glutamine amidotransferase</keyword>
<dbReference type="CDD" id="cd01748">
    <property type="entry name" value="GATase1_IGP_Synthase"/>
    <property type="match status" value="1"/>
</dbReference>
<evidence type="ECO:0000256" key="5">
    <source>
        <dbReference type="ARBA" id="ARBA00022962"/>
    </source>
</evidence>
<keyword evidence="13" id="KW-1185">Reference proteome</keyword>
<feature type="domain" description="Glutamine amidotransferase" evidence="11">
    <location>
        <begin position="6"/>
        <end position="201"/>
    </location>
</feature>
<feature type="active site" evidence="10">
    <location>
        <position position="186"/>
    </location>
</feature>
<dbReference type="EC" id="3.5.1.2" evidence="10"/>
<evidence type="ECO:0000256" key="6">
    <source>
        <dbReference type="ARBA" id="ARBA00023102"/>
    </source>
</evidence>
<organism evidence="12 13">
    <name type="scientific">Hallerella porci</name>
    <dbReference type="NCBI Taxonomy" id="1945871"/>
    <lineage>
        <taxon>Bacteria</taxon>
        <taxon>Pseudomonadati</taxon>
        <taxon>Fibrobacterota</taxon>
        <taxon>Fibrobacteria</taxon>
        <taxon>Fibrobacterales</taxon>
        <taxon>Fibrobacteraceae</taxon>
        <taxon>Hallerella</taxon>
    </lineage>
</organism>
<evidence type="ECO:0000313" key="13">
    <source>
        <dbReference type="Proteomes" id="UP000245523"/>
    </source>
</evidence>
<sequence>MENFIVVDYNAGNLTSVLNAFAHLGIEVKASRDPAEIANADRLVFPGVGAAKSAMETLTNSGIGNAIAQVIANKRPVLGICIGCQIILNSSEENGGVKTLGFIDGKAVRFEEEAGIKIPHMGWNQVHFLKKHPLFEGIADGSDFYFVHSYHPAEISPENALSETTYGSQKFTSAVVKENLVATQFHLEKSGDVGLRVLKNFSCWSGLC</sequence>
<dbReference type="SUPFAM" id="SSF52317">
    <property type="entry name" value="Class I glutamine amidotransferase-like"/>
    <property type="match status" value="1"/>
</dbReference>
<comment type="catalytic activity">
    <reaction evidence="9 10">
        <text>L-glutamine + H2O = L-glutamate + NH4(+)</text>
        <dbReference type="Rhea" id="RHEA:15889"/>
        <dbReference type="ChEBI" id="CHEBI:15377"/>
        <dbReference type="ChEBI" id="CHEBI:28938"/>
        <dbReference type="ChEBI" id="CHEBI:29985"/>
        <dbReference type="ChEBI" id="CHEBI:58359"/>
        <dbReference type="EC" id="3.5.1.2"/>
    </reaction>
</comment>
<evidence type="ECO:0000256" key="8">
    <source>
        <dbReference type="ARBA" id="ARBA00047838"/>
    </source>
</evidence>
<evidence type="ECO:0000256" key="3">
    <source>
        <dbReference type="ARBA" id="ARBA00022605"/>
    </source>
</evidence>
<dbReference type="PANTHER" id="PTHR42701">
    <property type="entry name" value="IMIDAZOLE GLYCEROL PHOSPHATE SYNTHASE SUBUNIT HISH"/>
    <property type="match status" value="1"/>
</dbReference>
<keyword evidence="6 10" id="KW-0368">Histidine biosynthesis</keyword>
<dbReference type="EMBL" id="QGHD01000007">
    <property type="protein sequence ID" value="PWL03253.1"/>
    <property type="molecule type" value="Genomic_DNA"/>
</dbReference>
<accession>A0ABX5LQN6</accession>
<name>A0ABX5LQN6_9BACT</name>
<dbReference type="PROSITE" id="PS51273">
    <property type="entry name" value="GATASE_TYPE_1"/>
    <property type="match status" value="1"/>
</dbReference>
<dbReference type="PANTHER" id="PTHR42701:SF1">
    <property type="entry name" value="IMIDAZOLE GLYCEROL PHOSPHATE SYNTHASE SUBUNIT HISH"/>
    <property type="match status" value="1"/>
</dbReference>
<dbReference type="InterPro" id="IPR029062">
    <property type="entry name" value="Class_I_gatase-like"/>
</dbReference>
<protein>
    <recommendedName>
        <fullName evidence="10">Imidazole glycerol phosphate synthase subunit HisH</fullName>
        <ecNumber evidence="10">4.3.2.10</ecNumber>
    </recommendedName>
    <alternativeName>
        <fullName evidence="10">IGP synthase glutaminase subunit</fullName>
        <ecNumber evidence="10">3.5.1.2</ecNumber>
    </alternativeName>
    <alternativeName>
        <fullName evidence="10">IGP synthase subunit HisH</fullName>
    </alternativeName>
    <alternativeName>
        <fullName evidence="10">ImGP synthase subunit HisH</fullName>
        <shortName evidence="10">IGPS subunit HisH</shortName>
    </alternativeName>
</protein>
<dbReference type="PIRSF" id="PIRSF000495">
    <property type="entry name" value="Amidotransf_hisH"/>
    <property type="match status" value="1"/>
</dbReference>
<dbReference type="InterPro" id="IPR010139">
    <property type="entry name" value="Imidazole-glycPsynth_HisH"/>
</dbReference>
<evidence type="ECO:0000256" key="10">
    <source>
        <dbReference type="HAMAP-Rule" id="MF_00278"/>
    </source>
</evidence>
<feature type="active site" evidence="10">
    <location>
        <position position="188"/>
    </location>
</feature>
<evidence type="ECO:0000256" key="7">
    <source>
        <dbReference type="ARBA" id="ARBA00023239"/>
    </source>
</evidence>
<reference evidence="12 13" key="1">
    <citation type="submission" date="2018-05" db="EMBL/GenBank/DDBJ databases">
        <title>Animal gut microbial communities from fecal samples from Wisconsin, USA.</title>
        <authorList>
            <person name="Neumann A."/>
        </authorList>
    </citation>
    <scope>NUCLEOTIDE SEQUENCE [LARGE SCALE GENOMIC DNA]</scope>
    <source>
        <strain evidence="12 13">UWS4</strain>
    </source>
</reference>
<dbReference type="Proteomes" id="UP000245523">
    <property type="component" value="Unassembled WGS sequence"/>
</dbReference>
<comment type="subcellular location">
    <subcellularLocation>
        <location evidence="10">Cytoplasm</location>
    </subcellularLocation>
</comment>
<comment type="function">
    <text evidence="10">IGPS catalyzes the conversion of PRFAR and glutamine to IGP, AICAR and glutamate. The HisH subunit catalyzes the hydrolysis of glutamine to glutamate and ammonia as part of the synthesis of IGP and AICAR. The resulting ammonia molecule is channeled to the active site of HisF.</text>
</comment>
<comment type="subunit">
    <text evidence="2 10">Heterodimer of HisH and HisF.</text>
</comment>